<evidence type="ECO:0000313" key="3">
    <source>
        <dbReference type="EMBL" id="ADN77174.1"/>
    </source>
</evidence>
<keyword evidence="4" id="KW-1185">Reference proteome</keyword>
<organism evidence="3 4">
    <name type="scientific">Ferrimonas balearica (strain DSM 9799 / CCM 4581 / KCTC 23876 / PAT)</name>
    <dbReference type="NCBI Taxonomy" id="550540"/>
    <lineage>
        <taxon>Bacteria</taxon>
        <taxon>Pseudomonadati</taxon>
        <taxon>Pseudomonadota</taxon>
        <taxon>Gammaproteobacteria</taxon>
        <taxon>Alteromonadales</taxon>
        <taxon>Ferrimonadaceae</taxon>
        <taxon>Ferrimonas</taxon>
    </lineage>
</organism>
<gene>
    <name evidence="3" type="ordered locus">Fbal_2972</name>
</gene>
<dbReference type="Proteomes" id="UP000006683">
    <property type="component" value="Chromosome"/>
</dbReference>
<evidence type="ECO:0000256" key="1">
    <source>
        <dbReference type="PROSITE-ProRule" id="PRU00464"/>
    </source>
</evidence>
<proteinExistence type="predicted"/>
<dbReference type="SUPFAM" id="SSF54197">
    <property type="entry name" value="HIT-like"/>
    <property type="match status" value="1"/>
</dbReference>
<evidence type="ECO:0000313" key="4">
    <source>
        <dbReference type="Proteomes" id="UP000006683"/>
    </source>
</evidence>
<dbReference type="HOGENOM" id="CLU_123330_0_0_6"/>
<dbReference type="GO" id="GO:0003824">
    <property type="term" value="F:catalytic activity"/>
    <property type="evidence" value="ECO:0007669"/>
    <property type="project" value="InterPro"/>
</dbReference>
<dbReference type="KEGG" id="fbl:Fbal_2972"/>
<name>E1STE0_FERBD</name>
<dbReference type="GeneID" id="67183198"/>
<dbReference type="PIRSF" id="PIRSF000714">
    <property type="entry name" value="HIT"/>
    <property type="match status" value="1"/>
</dbReference>
<reference evidence="3 4" key="1">
    <citation type="journal article" date="2010" name="Stand. Genomic Sci.">
        <title>Complete genome sequence of Ferrimonas balearica type strain (PAT).</title>
        <authorList>
            <person name="Nolan M."/>
            <person name="Sikorski J."/>
            <person name="Davenport K."/>
            <person name="Lucas S."/>
            <person name="Glavina Del Rio T."/>
            <person name="Tice H."/>
            <person name="Cheng J."/>
            <person name="Goodwin L."/>
            <person name="Pitluck S."/>
            <person name="Liolios K."/>
            <person name="Ivanova N."/>
            <person name="Mavromatis K."/>
            <person name="Ovchinnikova G."/>
            <person name="Pati A."/>
            <person name="Chen A."/>
            <person name="Palaniappan K."/>
            <person name="Land M."/>
            <person name="Hauser L."/>
            <person name="Chang Y."/>
            <person name="Jeffries C."/>
            <person name="Tapia R."/>
            <person name="Brettin T."/>
            <person name="Detter J."/>
            <person name="Han C."/>
            <person name="Yasawong M."/>
            <person name="Rohde M."/>
            <person name="Tindall B."/>
            <person name="Goker M."/>
            <person name="Woyke T."/>
            <person name="Bristow J."/>
            <person name="Eisen J."/>
            <person name="Markowitz V."/>
            <person name="Hugenholtz P."/>
            <person name="Kyrpides N."/>
            <person name="Klenk H."/>
            <person name="Lapidus A."/>
        </authorList>
    </citation>
    <scope>NUCLEOTIDE SEQUENCE [LARGE SCALE GENOMIC DNA]</scope>
    <source>
        <strain evidence="4">DSM 9799 / CCM 4581 / KCTC 23876 / PAT</strain>
    </source>
</reference>
<dbReference type="STRING" id="550540.Fbal_2972"/>
<sequence length="142" mass="15843">MFSLHPRLDADTLLLGTLPLCQVRLHRDSRYPWLLLVPMRADLTEIHHLSEADQQQLMRESCQIASLMEQALKPDSMNVGALGNVVSQLHLHHVARFEGDDAWPGPIWGALPSKPYEPDALAEAAQFWRQALAAMDGFVPAA</sequence>
<dbReference type="PROSITE" id="PS51084">
    <property type="entry name" value="HIT_2"/>
    <property type="match status" value="1"/>
</dbReference>
<dbReference type="EMBL" id="CP002209">
    <property type="protein sequence ID" value="ADN77174.1"/>
    <property type="molecule type" value="Genomic_DNA"/>
</dbReference>
<dbReference type="eggNOG" id="COG0537">
    <property type="taxonomic scope" value="Bacteria"/>
</dbReference>
<dbReference type="AlphaFoldDB" id="E1STE0"/>
<dbReference type="OrthoDB" id="9799145at2"/>
<comment type="caution">
    <text evidence="1">Lacks conserved residue(s) required for the propagation of feature annotation.</text>
</comment>
<evidence type="ECO:0000259" key="2">
    <source>
        <dbReference type="PROSITE" id="PS51084"/>
    </source>
</evidence>
<feature type="domain" description="HIT" evidence="2">
    <location>
        <begin position="34"/>
        <end position="103"/>
    </location>
</feature>
<dbReference type="InterPro" id="IPR011146">
    <property type="entry name" value="HIT-like"/>
</dbReference>
<dbReference type="Gene3D" id="3.30.428.10">
    <property type="entry name" value="HIT-like"/>
    <property type="match status" value="1"/>
</dbReference>
<protein>
    <submittedName>
        <fullName evidence="3">Histidine triad (HIT) protein</fullName>
    </submittedName>
</protein>
<dbReference type="Pfam" id="PF01230">
    <property type="entry name" value="HIT"/>
    <property type="match status" value="1"/>
</dbReference>
<dbReference type="InterPro" id="IPR036265">
    <property type="entry name" value="HIT-like_sf"/>
</dbReference>
<dbReference type="InterPro" id="IPR026026">
    <property type="entry name" value="HIT_Hint"/>
</dbReference>
<dbReference type="RefSeq" id="WP_013346480.1">
    <property type="nucleotide sequence ID" value="NC_014541.1"/>
</dbReference>
<accession>E1STE0</accession>